<dbReference type="PANTHER" id="PTHR12714">
    <property type="entry name" value="PROTEIN-S ISOPRENYLCYSTEINE O-METHYLTRANSFERASE"/>
    <property type="match status" value="1"/>
</dbReference>
<dbReference type="Gene3D" id="1.20.120.1630">
    <property type="match status" value="1"/>
</dbReference>
<keyword evidence="6" id="KW-0732">Signal</keyword>
<dbReference type="GO" id="GO:0005789">
    <property type="term" value="C:endoplasmic reticulum membrane"/>
    <property type="evidence" value="ECO:0007669"/>
    <property type="project" value="UniProtKB-SubCell"/>
</dbReference>
<comment type="similarity">
    <text evidence="5">Belongs to the class VI-like SAM-binding methyltransferase superfamily. Isoprenylcysteine carboxyl methyltransferase family.</text>
</comment>
<keyword evidence="5" id="KW-0949">S-adenosyl-L-methionine</keyword>
<evidence type="ECO:0000256" key="2">
    <source>
        <dbReference type="ARBA" id="ARBA00022692"/>
    </source>
</evidence>
<keyword evidence="4" id="KW-0472">Membrane</keyword>
<feature type="signal peptide" evidence="6">
    <location>
        <begin position="1"/>
        <end position="18"/>
    </location>
</feature>
<dbReference type="AlphaFoldDB" id="A0A165QVQ3"/>
<dbReference type="PANTHER" id="PTHR12714:SF9">
    <property type="entry name" value="PROTEIN-S-ISOPRENYLCYSTEINE O-METHYLTRANSFERASE"/>
    <property type="match status" value="1"/>
</dbReference>
<name>A0A165QVQ3_9APHY</name>
<dbReference type="EMBL" id="KV429054">
    <property type="protein sequence ID" value="KZT69992.1"/>
    <property type="molecule type" value="Genomic_DNA"/>
</dbReference>
<keyword evidence="5" id="KW-0256">Endoplasmic reticulum</keyword>
<protein>
    <recommendedName>
        <fullName evidence="5">Protein-S-isoprenylcysteine O-methyltransferase</fullName>
        <ecNumber evidence="5">2.1.1.100</ecNumber>
    </recommendedName>
</protein>
<dbReference type="Proteomes" id="UP000076727">
    <property type="component" value="Unassembled WGS sequence"/>
</dbReference>
<evidence type="ECO:0000256" key="3">
    <source>
        <dbReference type="ARBA" id="ARBA00022989"/>
    </source>
</evidence>
<evidence type="ECO:0000313" key="7">
    <source>
        <dbReference type="EMBL" id="KZT69992.1"/>
    </source>
</evidence>
<keyword evidence="3" id="KW-1133">Transmembrane helix</keyword>
<dbReference type="EC" id="2.1.1.100" evidence="5"/>
<comment type="catalytic activity">
    <reaction evidence="5">
        <text>[protein]-C-terminal S-[(2E,6E)-farnesyl]-L-cysteine + S-adenosyl-L-methionine = [protein]-C-terminal S-[(2E,6E)-farnesyl]-L-cysteine methyl ester + S-adenosyl-L-homocysteine</text>
        <dbReference type="Rhea" id="RHEA:21672"/>
        <dbReference type="Rhea" id="RHEA-COMP:12125"/>
        <dbReference type="Rhea" id="RHEA-COMP:12126"/>
        <dbReference type="ChEBI" id="CHEBI:57856"/>
        <dbReference type="ChEBI" id="CHEBI:59789"/>
        <dbReference type="ChEBI" id="CHEBI:90510"/>
        <dbReference type="ChEBI" id="CHEBI:90511"/>
        <dbReference type="EC" id="2.1.1.100"/>
    </reaction>
</comment>
<evidence type="ECO:0000256" key="5">
    <source>
        <dbReference type="RuleBase" id="RU362022"/>
    </source>
</evidence>
<gene>
    <name evidence="7" type="ORF">DAEQUDRAFT_234767</name>
</gene>
<evidence type="ECO:0000256" key="1">
    <source>
        <dbReference type="ARBA" id="ARBA00004141"/>
    </source>
</evidence>
<evidence type="ECO:0000313" key="8">
    <source>
        <dbReference type="Proteomes" id="UP000076727"/>
    </source>
</evidence>
<dbReference type="STRING" id="1314783.A0A165QVQ3"/>
<reference evidence="7 8" key="1">
    <citation type="journal article" date="2016" name="Mol. Biol. Evol.">
        <title>Comparative Genomics of Early-Diverging Mushroom-Forming Fungi Provides Insights into the Origins of Lignocellulose Decay Capabilities.</title>
        <authorList>
            <person name="Nagy L.G."/>
            <person name="Riley R."/>
            <person name="Tritt A."/>
            <person name="Adam C."/>
            <person name="Daum C."/>
            <person name="Floudas D."/>
            <person name="Sun H."/>
            <person name="Yadav J.S."/>
            <person name="Pangilinan J."/>
            <person name="Larsson K.H."/>
            <person name="Matsuura K."/>
            <person name="Barry K."/>
            <person name="Labutti K."/>
            <person name="Kuo R."/>
            <person name="Ohm R.A."/>
            <person name="Bhattacharya S.S."/>
            <person name="Shirouzu T."/>
            <person name="Yoshinaga Y."/>
            <person name="Martin F.M."/>
            <person name="Grigoriev I.V."/>
            <person name="Hibbett D.S."/>
        </authorList>
    </citation>
    <scope>NUCLEOTIDE SEQUENCE [LARGE SCALE GENOMIC DNA]</scope>
    <source>
        <strain evidence="7 8">L-15889</strain>
    </source>
</reference>
<dbReference type="Pfam" id="PF04140">
    <property type="entry name" value="ICMT"/>
    <property type="match status" value="1"/>
</dbReference>
<keyword evidence="5" id="KW-0489">Methyltransferase</keyword>
<dbReference type="GO" id="GO:0004671">
    <property type="term" value="F:protein C-terminal S-isoprenylcysteine carboxyl O-methyltransferase activity"/>
    <property type="evidence" value="ECO:0007669"/>
    <property type="project" value="UniProtKB-EC"/>
</dbReference>
<organism evidence="7 8">
    <name type="scientific">Daedalea quercina L-15889</name>
    <dbReference type="NCBI Taxonomy" id="1314783"/>
    <lineage>
        <taxon>Eukaryota</taxon>
        <taxon>Fungi</taxon>
        <taxon>Dikarya</taxon>
        <taxon>Basidiomycota</taxon>
        <taxon>Agaricomycotina</taxon>
        <taxon>Agaricomycetes</taxon>
        <taxon>Polyporales</taxon>
        <taxon>Fomitopsis</taxon>
    </lineage>
</organism>
<comment type="subcellular location">
    <subcellularLocation>
        <location evidence="5">Endoplasmic reticulum membrane</location>
        <topology evidence="5">Multi-pass membrane protein</topology>
    </subcellularLocation>
    <subcellularLocation>
        <location evidence="1">Membrane</location>
        <topology evidence="1">Multi-pass membrane protein</topology>
    </subcellularLocation>
</comment>
<feature type="chain" id="PRO_5007865375" description="Protein-S-isoprenylcysteine O-methyltransferase" evidence="6">
    <location>
        <begin position="19"/>
        <end position="240"/>
    </location>
</feature>
<keyword evidence="2" id="KW-0812">Transmembrane</keyword>
<dbReference type="InterPro" id="IPR007269">
    <property type="entry name" value="ICMT_MeTrfase"/>
</dbReference>
<dbReference type="OrthoDB" id="422086at2759"/>
<keyword evidence="8" id="KW-1185">Reference proteome</keyword>
<evidence type="ECO:0000256" key="6">
    <source>
        <dbReference type="SAM" id="SignalP"/>
    </source>
</evidence>
<keyword evidence="5" id="KW-0808">Transferase</keyword>
<evidence type="ECO:0000256" key="4">
    <source>
        <dbReference type="ARBA" id="ARBA00023136"/>
    </source>
</evidence>
<dbReference type="GO" id="GO:0032259">
    <property type="term" value="P:methylation"/>
    <property type="evidence" value="ECO:0007669"/>
    <property type="project" value="UniProtKB-KW"/>
</dbReference>
<proteinExistence type="inferred from homology"/>
<sequence length="240" mass="27347">MSLVKLPFLFTGLLSGYAITSAPQPKVATVDRHRDVRPFERWFSATVRIHSFILKVLTCGPPIIEMAVIIADHFPDHPVSNTVLATLVRGPLSVVRHITWSPAFLVSWAVGTLAGVVRVQCYQTLGRFFTFEVSIHDDHKIVEDHWYGVVRHPSYVSGSLSVIGLGLMNGVRGSWFRECRVLQTGVGKVAAGTWLVLTVYVTLSMAWRSREEDRILKKQFGDEWEAYARRVRWRWIPFIW</sequence>
<accession>A0A165QVQ3</accession>